<gene>
    <name evidence="1" type="ORF">BC673_10324</name>
    <name evidence="2" type="ORF">NCTC13043_00400</name>
</gene>
<dbReference type="AlphaFoldDB" id="A0A379EZL4"/>
<organism evidence="2 4">
    <name type="scientific">Prevotella pallens</name>
    <dbReference type="NCBI Taxonomy" id="60133"/>
    <lineage>
        <taxon>Bacteria</taxon>
        <taxon>Pseudomonadati</taxon>
        <taxon>Bacteroidota</taxon>
        <taxon>Bacteroidia</taxon>
        <taxon>Bacteroidales</taxon>
        <taxon>Prevotellaceae</taxon>
        <taxon>Prevotella</taxon>
    </lineage>
</organism>
<dbReference type="EMBL" id="UGTP01000001">
    <property type="protein sequence ID" value="SUC11544.1"/>
    <property type="molecule type" value="Genomic_DNA"/>
</dbReference>
<reference evidence="1 3" key="1">
    <citation type="submission" date="2018-06" db="EMBL/GenBank/DDBJ databases">
        <title>Genomic Encyclopedia of Archaeal and Bacterial Type Strains, Phase II (KMG-II): from individual species to whole genera.</title>
        <authorList>
            <person name="Goeker M."/>
        </authorList>
    </citation>
    <scope>NUCLEOTIDE SEQUENCE [LARGE SCALE GENOMIC DNA]</scope>
    <source>
        <strain evidence="1 3">DSM 18710</strain>
    </source>
</reference>
<evidence type="ECO:0000313" key="4">
    <source>
        <dbReference type="Proteomes" id="UP000254235"/>
    </source>
</evidence>
<proteinExistence type="predicted"/>
<reference evidence="2 4" key="2">
    <citation type="submission" date="2018-06" db="EMBL/GenBank/DDBJ databases">
        <authorList>
            <consortium name="Pathogen Informatics"/>
            <person name="Doyle S."/>
        </authorList>
    </citation>
    <scope>NUCLEOTIDE SEQUENCE [LARGE SCALE GENOMIC DNA]</scope>
    <source>
        <strain evidence="2 4">NCTC13043</strain>
    </source>
</reference>
<evidence type="ECO:0000313" key="2">
    <source>
        <dbReference type="EMBL" id="SUC11544.1"/>
    </source>
</evidence>
<evidence type="ECO:0000313" key="1">
    <source>
        <dbReference type="EMBL" id="RAS47431.1"/>
    </source>
</evidence>
<keyword evidence="3" id="KW-1185">Reference proteome</keyword>
<accession>A0A379EZL4</accession>
<sequence>MLNYPTTFIPQIYKKEIDNSNFTKGYLLFNVKSNKMLFLHYKKHRNKTHRGI</sequence>
<protein>
    <submittedName>
        <fullName evidence="2">Uncharacterized protein</fullName>
    </submittedName>
</protein>
<dbReference type="EMBL" id="QLTQ01000003">
    <property type="protein sequence ID" value="RAS47431.1"/>
    <property type="molecule type" value="Genomic_DNA"/>
</dbReference>
<dbReference type="Proteomes" id="UP000254235">
    <property type="component" value="Unassembled WGS sequence"/>
</dbReference>
<dbReference type="Proteomes" id="UP000249852">
    <property type="component" value="Unassembled WGS sequence"/>
</dbReference>
<name>A0A379EZL4_9BACT</name>
<evidence type="ECO:0000313" key="3">
    <source>
        <dbReference type="Proteomes" id="UP000249852"/>
    </source>
</evidence>